<dbReference type="EMBL" id="JQAX01000001">
    <property type="protein sequence ID" value="KRN33374.1"/>
    <property type="molecule type" value="Genomic_DNA"/>
</dbReference>
<evidence type="ECO:0000313" key="6">
    <source>
        <dbReference type="EMBL" id="KRN33374.1"/>
    </source>
</evidence>
<evidence type="ECO:0000259" key="3">
    <source>
        <dbReference type="Pfam" id="PF17783"/>
    </source>
</evidence>
<evidence type="ECO:0000259" key="4">
    <source>
        <dbReference type="Pfam" id="PF21191"/>
    </source>
</evidence>
<dbReference type="InterPro" id="IPR036388">
    <property type="entry name" value="WH-like_DNA-bd_sf"/>
</dbReference>
<evidence type="ECO:0000259" key="5">
    <source>
        <dbReference type="Pfam" id="PF21543"/>
    </source>
</evidence>
<proteinExistence type="inferred from homology"/>
<dbReference type="eggNOG" id="COG2996">
    <property type="taxonomic scope" value="Bacteria"/>
</dbReference>
<evidence type="ECO:0000313" key="7">
    <source>
        <dbReference type="Proteomes" id="UP000051296"/>
    </source>
</evidence>
<keyword evidence="7" id="KW-1185">Reference proteome</keyword>
<dbReference type="AlphaFoldDB" id="A0A0R2FZJ6"/>
<organism evidence="6 7">
    <name type="scientific">Weissella halotolerans DSM 20190</name>
    <dbReference type="NCBI Taxonomy" id="1123500"/>
    <lineage>
        <taxon>Bacteria</taxon>
        <taxon>Bacillati</taxon>
        <taxon>Bacillota</taxon>
        <taxon>Bacilli</taxon>
        <taxon>Lactobacillales</taxon>
        <taxon>Lactobacillaceae</taxon>
        <taxon>Weissella</taxon>
    </lineage>
</organism>
<feature type="domain" description="Conserved virulence factor B first S1" evidence="2">
    <location>
        <begin position="5"/>
        <end position="62"/>
    </location>
</feature>
<dbReference type="InterPro" id="IPR048588">
    <property type="entry name" value="CvfB_S1_2nd"/>
</dbReference>
<dbReference type="Gene3D" id="2.40.50.330">
    <property type="match status" value="1"/>
</dbReference>
<sequence length="293" mass="33342">MTKRVGDILTAKVTDENDDHYFGQVDGLTYEIDKKELEKPLHIGGLVTGFAYENDAHRLQLTKHIPDVRLGHYAWGKVTDIRRDLGVFVDIGLPNKDVVVSLDELPTIKELWPQRGDRLMITLRVDQKERLWGELITPELLQAVRIPAKPSLRNKNVKATVYRLKMAGTLVITQDYHFGFIHPSERLREPRLGEVLEARVIGVRDDGNVNLSLRPRAYEAIDDDAQMILTLLEKKGDHCLPYTDKSDAAAIKRYFGMSKSQFKRAVGHLYKQRLIRQDGDGIHLVISGDDDQA</sequence>
<dbReference type="Gene3D" id="2.40.50.140">
    <property type="entry name" value="Nucleic acid-binding proteins"/>
    <property type="match status" value="2"/>
</dbReference>
<dbReference type="OrthoDB" id="9801597at2"/>
<gene>
    <name evidence="6" type="ORF">IV68_GL000172</name>
</gene>
<dbReference type="PIRSF" id="PIRSF012524">
    <property type="entry name" value="YitL_S1"/>
    <property type="match status" value="1"/>
</dbReference>
<feature type="domain" description="Conserved virulence factor B third S1" evidence="5">
    <location>
        <begin position="142"/>
        <end position="215"/>
    </location>
</feature>
<comment type="caution">
    <text evidence="6">The sequence shown here is derived from an EMBL/GenBank/DDBJ whole genome shotgun (WGS) entry which is preliminary data.</text>
</comment>
<comment type="similarity">
    <text evidence="1">Belongs to the CvfB family.</text>
</comment>
<dbReference type="InterPro" id="IPR012340">
    <property type="entry name" value="NA-bd_OB-fold"/>
</dbReference>
<dbReference type="STRING" id="1123500.GCA_000420365_00331"/>
<evidence type="ECO:0000259" key="2">
    <source>
        <dbReference type="Pfam" id="PF13509"/>
    </source>
</evidence>
<protein>
    <submittedName>
        <fullName evidence="6">RNA-binding protein</fullName>
    </submittedName>
</protein>
<dbReference type="InterPro" id="IPR014464">
    <property type="entry name" value="CvfB_fam"/>
</dbReference>
<dbReference type="Gene3D" id="1.10.10.10">
    <property type="entry name" value="Winged helix-like DNA-binding domain superfamily/Winged helix DNA-binding domain"/>
    <property type="match status" value="1"/>
</dbReference>
<dbReference type="PANTHER" id="PTHR37296:SF1">
    <property type="entry name" value="CONSERVED VIRULENCE FACTOR B"/>
    <property type="match status" value="1"/>
</dbReference>
<feature type="domain" description="Conserved virulence factor B second S1" evidence="4">
    <location>
        <begin position="73"/>
        <end position="134"/>
    </location>
</feature>
<name>A0A0R2FZJ6_9LACO</name>
<dbReference type="InterPro" id="IPR040764">
    <property type="entry name" value="CvfB_WH"/>
</dbReference>
<dbReference type="Pfam" id="PF21191">
    <property type="entry name" value="CvfB_1st"/>
    <property type="match status" value="1"/>
</dbReference>
<dbReference type="InterPro" id="IPR048587">
    <property type="entry name" value="CvfB_S1_3rd"/>
</dbReference>
<dbReference type="Proteomes" id="UP000051296">
    <property type="component" value="Unassembled WGS sequence"/>
</dbReference>
<dbReference type="Pfam" id="PF21543">
    <property type="entry name" value="CvfB_2nd"/>
    <property type="match status" value="1"/>
</dbReference>
<dbReference type="Pfam" id="PF13509">
    <property type="entry name" value="S1_2"/>
    <property type="match status" value="1"/>
</dbReference>
<dbReference type="RefSeq" id="WP_022791133.1">
    <property type="nucleotide sequence ID" value="NZ_ATUU01000001.1"/>
</dbReference>
<dbReference type="PANTHER" id="PTHR37296">
    <property type="entry name" value="CONSERVED VIRULENCE FACTOR B"/>
    <property type="match status" value="1"/>
</dbReference>
<feature type="domain" description="Conserved virulence factor B-like winged helix" evidence="3">
    <location>
        <begin position="226"/>
        <end position="284"/>
    </location>
</feature>
<dbReference type="PATRIC" id="fig|1123500.6.peg.170"/>
<dbReference type="InterPro" id="IPR039566">
    <property type="entry name" value="CvfB_S1_st"/>
</dbReference>
<dbReference type="InParanoid" id="A0A0R2FZJ6"/>
<dbReference type="FunCoup" id="A0A0R2FZJ6">
    <property type="interactions" value="8"/>
</dbReference>
<reference evidence="6 7" key="1">
    <citation type="journal article" date="2015" name="Genome Announc.">
        <title>Expanding the biotechnology potential of lactobacilli through comparative genomics of 213 strains and associated genera.</title>
        <authorList>
            <person name="Sun Z."/>
            <person name="Harris H.M."/>
            <person name="McCann A."/>
            <person name="Guo C."/>
            <person name="Argimon S."/>
            <person name="Zhang W."/>
            <person name="Yang X."/>
            <person name="Jeffery I.B."/>
            <person name="Cooney J.C."/>
            <person name="Kagawa T.F."/>
            <person name="Liu W."/>
            <person name="Song Y."/>
            <person name="Salvetti E."/>
            <person name="Wrobel A."/>
            <person name="Rasinkangas P."/>
            <person name="Parkhill J."/>
            <person name="Rea M.C."/>
            <person name="O'Sullivan O."/>
            <person name="Ritari J."/>
            <person name="Douillard F.P."/>
            <person name="Paul Ross R."/>
            <person name="Yang R."/>
            <person name="Briner A.E."/>
            <person name="Felis G.E."/>
            <person name="de Vos W.M."/>
            <person name="Barrangou R."/>
            <person name="Klaenhammer T.R."/>
            <person name="Caufield P.W."/>
            <person name="Cui Y."/>
            <person name="Zhang H."/>
            <person name="O'Toole P.W."/>
        </authorList>
    </citation>
    <scope>NUCLEOTIDE SEQUENCE [LARGE SCALE GENOMIC DNA]</scope>
    <source>
        <strain evidence="6 7">DSM 20190</strain>
    </source>
</reference>
<dbReference type="Pfam" id="PF17783">
    <property type="entry name" value="WHD_CvfB"/>
    <property type="match status" value="1"/>
</dbReference>
<accession>A0A0R2FZJ6</accession>
<evidence type="ECO:0000256" key="1">
    <source>
        <dbReference type="PIRNR" id="PIRNR012524"/>
    </source>
</evidence>